<keyword evidence="1" id="KW-0732">Signal</keyword>
<evidence type="ECO:0000256" key="1">
    <source>
        <dbReference type="SAM" id="SignalP"/>
    </source>
</evidence>
<feature type="signal peptide" evidence="1">
    <location>
        <begin position="1"/>
        <end position="22"/>
    </location>
</feature>
<organism evidence="2 3">
    <name type="scientific">Malaciobacter marinus</name>
    <dbReference type="NCBI Taxonomy" id="505249"/>
    <lineage>
        <taxon>Bacteria</taxon>
        <taxon>Pseudomonadati</taxon>
        <taxon>Campylobacterota</taxon>
        <taxon>Epsilonproteobacteria</taxon>
        <taxon>Campylobacterales</taxon>
        <taxon>Arcobacteraceae</taxon>
        <taxon>Malaciobacter</taxon>
    </lineage>
</organism>
<proteinExistence type="predicted"/>
<dbReference type="AlphaFoldDB" id="A0AB36ZZW3"/>
<accession>A0AB36ZZW3</accession>
<gene>
    <name evidence="2" type="ORF">B0F89_101228</name>
</gene>
<evidence type="ECO:0000313" key="3">
    <source>
        <dbReference type="Proteomes" id="UP000239861"/>
    </source>
</evidence>
<sequence length="150" mass="17931">MKKTLVLLLLMINLLLATQISAFNESELKEFKNHIPFKIEKGILKVNALGGFADGKYKLEKIKSKKIDNNLYKLTLGFEKKKNKFIRLKQKRVIFILYNDKKIWIKFKDKIYKYNLFIDKYIIEDKIFYKQKRSTLNAKIDKMNLLLSFN</sequence>
<dbReference type="RefSeq" id="WP_079580193.1">
    <property type="nucleotide sequence ID" value="NZ_FUYO01000039.1"/>
</dbReference>
<evidence type="ECO:0000313" key="2">
    <source>
        <dbReference type="EMBL" id="PPK63028.1"/>
    </source>
</evidence>
<comment type="caution">
    <text evidence="2">The sequence shown here is derived from an EMBL/GenBank/DDBJ whole genome shotgun (WGS) entry which is preliminary data.</text>
</comment>
<feature type="chain" id="PRO_5044261619" evidence="1">
    <location>
        <begin position="23"/>
        <end position="150"/>
    </location>
</feature>
<reference evidence="2 3" key="1">
    <citation type="submission" date="2018-02" db="EMBL/GenBank/DDBJ databases">
        <title>Subsurface microbial communities from deep shales in Ohio and West Virginia, USA.</title>
        <authorList>
            <person name="Wrighton K."/>
        </authorList>
    </citation>
    <scope>NUCLEOTIDE SEQUENCE [LARGE SCALE GENOMIC DNA]</scope>
    <source>
        <strain evidence="2 3">MARC-MIP3H16</strain>
    </source>
</reference>
<name>A0AB36ZZW3_9BACT</name>
<dbReference type="EMBL" id="PTIW01000001">
    <property type="protein sequence ID" value="PPK63028.1"/>
    <property type="molecule type" value="Genomic_DNA"/>
</dbReference>
<dbReference type="Proteomes" id="UP000239861">
    <property type="component" value="Unassembled WGS sequence"/>
</dbReference>
<protein>
    <submittedName>
        <fullName evidence="2">Uncharacterized protein</fullName>
    </submittedName>
</protein>